<reference evidence="2 3" key="1">
    <citation type="submission" date="2016-08" db="EMBL/GenBank/DDBJ databases">
        <title>Novel Firmicutes and Novel Genomes.</title>
        <authorList>
            <person name="Poppleton D.I."/>
            <person name="Gribaldo S."/>
        </authorList>
    </citation>
    <scope>NUCLEOTIDE SEQUENCE [LARGE SCALE GENOMIC DNA]</scope>
    <source>
        <strain evidence="2 3">CTT3</strain>
    </source>
</reference>
<dbReference type="EMBL" id="MCIB01000036">
    <property type="protein sequence ID" value="RKD30073.1"/>
    <property type="molecule type" value="Genomic_DNA"/>
</dbReference>
<comment type="caution">
    <text evidence="2">The sequence shown here is derived from an EMBL/GenBank/DDBJ whole genome shotgun (WGS) entry which is preliminary data.</text>
</comment>
<keyword evidence="1" id="KW-0175">Coiled coil</keyword>
<dbReference type="AlphaFoldDB" id="A0A419SXT1"/>
<keyword evidence="3" id="KW-1185">Reference proteome</keyword>
<accession>A0A419SXT1</accession>
<evidence type="ECO:0000313" key="3">
    <source>
        <dbReference type="Proteomes" id="UP000284177"/>
    </source>
</evidence>
<feature type="coiled-coil region" evidence="1">
    <location>
        <begin position="58"/>
        <end position="95"/>
    </location>
</feature>
<dbReference type="OrthoDB" id="2381664at2"/>
<sequence>MSRRKLLIATLAIIGIFIFTGIGMATISEPGSEQDPLVTQSYVEKRIEQIKYYIDQKIEEVLGTVDSNKAEIEKLINENKELKDKIEAIENIKQTGSYGLEVVELKNSQKLIGKAGTEIILRGGQAKAIAGELGGLSDVTGATDIKMNQLIPANHLLIIPRSDGRGVYAEKYAIFMVRGEYEIVEN</sequence>
<dbReference type="RefSeq" id="WP_120170359.1">
    <property type="nucleotide sequence ID" value="NZ_MCIB01000036.1"/>
</dbReference>
<evidence type="ECO:0000256" key="1">
    <source>
        <dbReference type="SAM" id="Coils"/>
    </source>
</evidence>
<organism evidence="2 3">
    <name type="scientific">Thermohalobacter berrensis</name>
    <dbReference type="NCBI Taxonomy" id="99594"/>
    <lineage>
        <taxon>Bacteria</taxon>
        <taxon>Bacillati</taxon>
        <taxon>Bacillota</taxon>
        <taxon>Tissierellia</taxon>
        <taxon>Tissierellales</taxon>
        <taxon>Thermohalobacteraceae</taxon>
        <taxon>Thermohalobacter</taxon>
    </lineage>
</organism>
<protein>
    <submittedName>
        <fullName evidence="2">Uncharacterized protein</fullName>
    </submittedName>
</protein>
<name>A0A419SXT1_9FIRM</name>
<gene>
    <name evidence="2" type="ORF">BET03_05045</name>
</gene>
<evidence type="ECO:0000313" key="2">
    <source>
        <dbReference type="EMBL" id="RKD30073.1"/>
    </source>
</evidence>
<dbReference type="Proteomes" id="UP000284177">
    <property type="component" value="Unassembled WGS sequence"/>
</dbReference>
<proteinExistence type="predicted"/>